<comment type="cofactor">
    <cofactor evidence="11">
        <name>Zn(2+)</name>
        <dbReference type="ChEBI" id="CHEBI:29105"/>
    </cofactor>
    <text evidence="11">Binds 2 zinc ions per subunit.</text>
</comment>
<evidence type="ECO:0000256" key="2">
    <source>
        <dbReference type="ARBA" id="ARBA00022705"/>
    </source>
</evidence>
<dbReference type="SUPFAM" id="SSF52540">
    <property type="entry name" value="P-loop containing nucleoside triphosphate hydrolases"/>
    <property type="match status" value="1"/>
</dbReference>
<dbReference type="NCBIfam" id="NF004067">
    <property type="entry name" value="PRK05580.1-4"/>
    <property type="match status" value="1"/>
</dbReference>
<comment type="subunit">
    <text evidence="11">Component of the replication restart primosome.</text>
</comment>
<dbReference type="PANTHER" id="PTHR30580">
    <property type="entry name" value="PRIMOSOMAL PROTEIN N"/>
    <property type="match status" value="1"/>
</dbReference>
<sequence>MKKPTQKDESDQPNRLPLDLGEKAVEVLIAVPLPQTFTYHWPFEHAPRFGQRVVVPWGRQKRIGLVHGTCAAVVTSAGVDAYSLKPVEQVLDDGSLLDGAWRQLIEFAARYYHHPLGLIALEALPKALRVLNARGEEPVMVTKAQAHADKRLQARQTPARGARTSADHDPTQADPAPPPVLTLEQQAAVQACSVAAGFTPLLLYGVTGSGKTEVYLHAVEERLTRGEQVLVLLPEINLTPAAQALYETRLAPYRVVVLHSNLPELQRTKHWFEAATGAADVLIATRLGVLTPMPRLGLVIVDEEHDPSYKQQDGMRYQARDLALMLGKQRGVPVVLGSATPSLETWQKAEGGQYKRLTLTQRAVTGASLPRVELINTANFPAKEGLSEPAMQALVSTFEAGKQSIVFLNRRGYSPQLVCGGCGWVSNCEHCTAHMVWHKSERNLRCHHCGAAQRVPVQCPCCGNQDLTGFGRGTQRIEETLAGLLPKATVLRIDADSTRNKGQMEALLDEAHSGRADVLVGTQMIAKGHDFANVNLVLALNVDASLFSHAYRAPERLFAQLMQVAGRAGRRGGEATMLVQTRYPQHPLFEALKAHDYERFASHEMQARREARMPPFSYQATIRADHRTLGNCLAFLKTARELGDPLIQPDEPVYLCDPVPLTVVRVGGIERAQMLIESESRPALHRFLSAWLPLLYEHAGSVRWFLEVDPVEL</sequence>
<dbReference type="EMBL" id="JANIGO010000001">
    <property type="protein sequence ID" value="MCQ8895667.1"/>
    <property type="molecule type" value="Genomic_DNA"/>
</dbReference>
<dbReference type="Pfam" id="PF00270">
    <property type="entry name" value="DEAD"/>
    <property type="match status" value="1"/>
</dbReference>
<keyword evidence="4 11" id="KW-0547">Nucleotide-binding</keyword>
<dbReference type="InterPro" id="IPR040498">
    <property type="entry name" value="PriA_CRR"/>
</dbReference>
<feature type="domain" description="Helicase ATP-binding" evidence="13">
    <location>
        <begin position="192"/>
        <end position="359"/>
    </location>
</feature>
<feature type="binding site" evidence="11">
    <location>
        <position position="431"/>
    </location>
    <ligand>
        <name>Zn(2+)</name>
        <dbReference type="ChEBI" id="CHEBI:29105"/>
        <label>2</label>
    </ligand>
</feature>
<reference evidence="15 16" key="1">
    <citation type="submission" date="2022-07" db="EMBL/GenBank/DDBJ databases">
        <authorList>
            <person name="Xamxidin M."/>
            <person name="Wu M."/>
        </authorList>
    </citation>
    <scope>NUCLEOTIDE SEQUENCE [LARGE SCALE GENOMIC DNA]</scope>
    <source>
        <strain evidence="15 16">NBRC 111650</strain>
    </source>
</reference>
<keyword evidence="3 11" id="KW-0479">Metal-binding</keyword>
<keyword evidence="7 11" id="KW-0862">Zinc</keyword>
<dbReference type="InterPro" id="IPR014001">
    <property type="entry name" value="Helicase_ATP-bd"/>
</dbReference>
<feature type="domain" description="Helicase C-terminal" evidence="14">
    <location>
        <begin position="454"/>
        <end position="608"/>
    </location>
</feature>
<feature type="binding site" evidence="11">
    <location>
        <position position="449"/>
    </location>
    <ligand>
        <name>Zn(2+)</name>
        <dbReference type="ChEBI" id="CHEBI:29105"/>
        <label>2</label>
    </ligand>
</feature>
<keyword evidence="5 11" id="KW-0378">Hydrolase</keyword>
<dbReference type="Proteomes" id="UP001204142">
    <property type="component" value="Unassembled WGS sequence"/>
</dbReference>
<dbReference type="InterPro" id="IPR005259">
    <property type="entry name" value="PriA"/>
</dbReference>
<evidence type="ECO:0000256" key="10">
    <source>
        <dbReference type="ARBA" id="ARBA00023235"/>
    </source>
</evidence>
<dbReference type="Pfam" id="PF00271">
    <property type="entry name" value="Helicase_C"/>
    <property type="match status" value="1"/>
</dbReference>
<keyword evidence="6 11" id="KW-0347">Helicase</keyword>
<dbReference type="InterPro" id="IPR042115">
    <property type="entry name" value="PriA_3primeBD_sf"/>
</dbReference>
<dbReference type="SMART" id="SM00490">
    <property type="entry name" value="HELICc"/>
    <property type="match status" value="1"/>
</dbReference>
<dbReference type="GO" id="GO:0016787">
    <property type="term" value="F:hydrolase activity"/>
    <property type="evidence" value="ECO:0007669"/>
    <property type="project" value="UniProtKB-KW"/>
</dbReference>
<comment type="similarity">
    <text evidence="11">Belongs to the helicase family. PriA subfamily.</text>
</comment>
<evidence type="ECO:0000256" key="11">
    <source>
        <dbReference type="HAMAP-Rule" id="MF_00983"/>
    </source>
</evidence>
<dbReference type="InterPro" id="IPR001650">
    <property type="entry name" value="Helicase_C-like"/>
</dbReference>
<keyword evidence="8 11" id="KW-0067">ATP-binding</keyword>
<dbReference type="PROSITE" id="PS51194">
    <property type="entry name" value="HELICASE_CTER"/>
    <property type="match status" value="1"/>
</dbReference>
<proteinExistence type="inferred from homology"/>
<feature type="binding site" evidence="11">
    <location>
        <position position="419"/>
    </location>
    <ligand>
        <name>Zn(2+)</name>
        <dbReference type="ChEBI" id="CHEBI:29105"/>
        <label>1</label>
    </ligand>
</feature>
<comment type="function">
    <text evidence="11">Initiates the restart of stalled replication forks, which reloads the replicative helicase on sites other than the origin of replication. Recognizes and binds to abandoned replication forks and remodels them to uncover a helicase loading site. Promotes assembly of the primosome at these replication forks.</text>
</comment>
<comment type="catalytic activity">
    <reaction evidence="11">
        <text>ATP + H2O = ADP + phosphate + H(+)</text>
        <dbReference type="Rhea" id="RHEA:13065"/>
        <dbReference type="ChEBI" id="CHEBI:15377"/>
        <dbReference type="ChEBI" id="CHEBI:15378"/>
        <dbReference type="ChEBI" id="CHEBI:30616"/>
        <dbReference type="ChEBI" id="CHEBI:43474"/>
        <dbReference type="ChEBI" id="CHEBI:456216"/>
        <dbReference type="EC" id="5.6.2.4"/>
    </reaction>
</comment>
<dbReference type="PANTHER" id="PTHR30580:SF0">
    <property type="entry name" value="PRIMOSOMAL PROTEIN N"/>
    <property type="match status" value="1"/>
</dbReference>
<feature type="binding site" evidence="11">
    <location>
        <position position="428"/>
    </location>
    <ligand>
        <name>Zn(2+)</name>
        <dbReference type="ChEBI" id="CHEBI:29105"/>
        <label>2</label>
    </ligand>
</feature>
<dbReference type="CDD" id="cd18804">
    <property type="entry name" value="SF2_C_priA"/>
    <property type="match status" value="1"/>
</dbReference>
<evidence type="ECO:0000256" key="3">
    <source>
        <dbReference type="ARBA" id="ARBA00022723"/>
    </source>
</evidence>
<keyword evidence="2 11" id="KW-0235">DNA replication</keyword>
<keyword evidence="10 11" id="KW-0413">Isomerase</keyword>
<organism evidence="15 16">
    <name type="scientific">Limnobacter humi</name>
    <dbReference type="NCBI Taxonomy" id="1778671"/>
    <lineage>
        <taxon>Bacteria</taxon>
        <taxon>Pseudomonadati</taxon>
        <taxon>Pseudomonadota</taxon>
        <taxon>Betaproteobacteria</taxon>
        <taxon>Burkholderiales</taxon>
        <taxon>Burkholderiaceae</taxon>
        <taxon>Limnobacter</taxon>
    </lineage>
</organism>
<evidence type="ECO:0000256" key="4">
    <source>
        <dbReference type="ARBA" id="ARBA00022741"/>
    </source>
</evidence>
<feature type="binding site" evidence="11">
    <location>
        <position position="422"/>
    </location>
    <ligand>
        <name>Zn(2+)</name>
        <dbReference type="ChEBI" id="CHEBI:29105"/>
        <label>1</label>
    </ligand>
</feature>
<evidence type="ECO:0000256" key="1">
    <source>
        <dbReference type="ARBA" id="ARBA00022515"/>
    </source>
</evidence>
<dbReference type="Gene3D" id="3.40.1440.60">
    <property type="entry name" value="PriA, 3(prime) DNA-binding domain"/>
    <property type="match status" value="1"/>
</dbReference>
<gene>
    <name evidence="11" type="primary">priA</name>
    <name evidence="15" type="ORF">NQT62_04315</name>
</gene>
<dbReference type="Pfam" id="PF18319">
    <property type="entry name" value="Zn_ribbon_PriA"/>
    <property type="match status" value="1"/>
</dbReference>
<dbReference type="Pfam" id="PF18074">
    <property type="entry name" value="PriA_C"/>
    <property type="match status" value="1"/>
</dbReference>
<name>A0ABT1WDS0_9BURK</name>
<keyword evidence="16" id="KW-1185">Reference proteome</keyword>
<feature type="binding site" evidence="11">
    <location>
        <position position="462"/>
    </location>
    <ligand>
        <name>Zn(2+)</name>
        <dbReference type="ChEBI" id="CHEBI:29105"/>
        <label>1</label>
    </ligand>
</feature>
<evidence type="ECO:0000313" key="15">
    <source>
        <dbReference type="EMBL" id="MCQ8895667.1"/>
    </source>
</evidence>
<evidence type="ECO:0000256" key="7">
    <source>
        <dbReference type="ARBA" id="ARBA00022833"/>
    </source>
</evidence>
<evidence type="ECO:0000256" key="9">
    <source>
        <dbReference type="ARBA" id="ARBA00023125"/>
    </source>
</evidence>
<keyword evidence="9 11" id="KW-0238">DNA-binding</keyword>
<dbReference type="PROSITE" id="PS51192">
    <property type="entry name" value="HELICASE_ATP_BIND_1"/>
    <property type="match status" value="1"/>
</dbReference>
<dbReference type="InterPro" id="IPR027417">
    <property type="entry name" value="P-loop_NTPase"/>
</dbReference>
<dbReference type="SMART" id="SM00487">
    <property type="entry name" value="DEXDc"/>
    <property type="match status" value="1"/>
</dbReference>
<comment type="catalytic activity">
    <reaction evidence="11">
        <text>Couples ATP hydrolysis with the unwinding of duplex DNA by translocating in the 3'-5' direction.</text>
        <dbReference type="EC" id="5.6.2.4"/>
    </reaction>
</comment>
<comment type="caution">
    <text evidence="15">The sequence shown here is derived from an EMBL/GenBank/DDBJ whole genome shotgun (WGS) entry which is preliminary data.</text>
</comment>
<feature type="binding site" evidence="11">
    <location>
        <position position="446"/>
    </location>
    <ligand>
        <name>Zn(2+)</name>
        <dbReference type="ChEBI" id="CHEBI:29105"/>
        <label>2</label>
    </ligand>
</feature>
<evidence type="ECO:0000256" key="6">
    <source>
        <dbReference type="ARBA" id="ARBA00022806"/>
    </source>
</evidence>
<evidence type="ECO:0000256" key="5">
    <source>
        <dbReference type="ARBA" id="ARBA00022801"/>
    </source>
</evidence>
<dbReference type="Gene3D" id="3.40.50.300">
    <property type="entry name" value="P-loop containing nucleotide triphosphate hydrolases"/>
    <property type="match status" value="2"/>
</dbReference>
<evidence type="ECO:0000259" key="13">
    <source>
        <dbReference type="PROSITE" id="PS51192"/>
    </source>
</evidence>
<evidence type="ECO:0000313" key="16">
    <source>
        <dbReference type="Proteomes" id="UP001204142"/>
    </source>
</evidence>
<dbReference type="Pfam" id="PF17764">
    <property type="entry name" value="PriA_3primeBD"/>
    <property type="match status" value="1"/>
</dbReference>
<accession>A0ABT1WDS0</accession>
<dbReference type="EC" id="5.6.2.4" evidence="11"/>
<dbReference type="InterPro" id="IPR011545">
    <property type="entry name" value="DEAD/DEAH_box_helicase_dom"/>
</dbReference>
<evidence type="ECO:0000256" key="12">
    <source>
        <dbReference type="SAM" id="MobiDB-lite"/>
    </source>
</evidence>
<keyword evidence="1 11" id="KW-0639">Primosome</keyword>
<dbReference type="InterPro" id="IPR041236">
    <property type="entry name" value="PriA_C"/>
</dbReference>
<feature type="region of interest" description="Disordered" evidence="12">
    <location>
        <begin position="150"/>
        <end position="176"/>
    </location>
</feature>
<dbReference type="HAMAP" id="MF_00983">
    <property type="entry name" value="PriA"/>
    <property type="match status" value="1"/>
</dbReference>
<dbReference type="NCBIfam" id="TIGR00595">
    <property type="entry name" value="priA"/>
    <property type="match status" value="1"/>
</dbReference>
<dbReference type="InterPro" id="IPR041222">
    <property type="entry name" value="PriA_3primeBD"/>
</dbReference>
<feature type="binding site" evidence="11">
    <location>
        <position position="459"/>
    </location>
    <ligand>
        <name>Zn(2+)</name>
        <dbReference type="ChEBI" id="CHEBI:29105"/>
        <label>1</label>
    </ligand>
</feature>
<evidence type="ECO:0000256" key="8">
    <source>
        <dbReference type="ARBA" id="ARBA00022840"/>
    </source>
</evidence>
<protein>
    <recommendedName>
        <fullName evidence="11">Replication restart protein PriA</fullName>
    </recommendedName>
    <alternativeName>
        <fullName evidence="11">ATP-dependent DNA helicase PriA</fullName>
        <ecNumber evidence="11">5.6.2.4</ecNumber>
    </alternativeName>
    <alternativeName>
        <fullName evidence="11">DNA 3'-5' helicase PriA</fullName>
    </alternativeName>
</protein>
<evidence type="ECO:0000259" key="14">
    <source>
        <dbReference type="PROSITE" id="PS51194"/>
    </source>
</evidence>